<comment type="caution">
    <text evidence="1">The sequence shown here is derived from an EMBL/GenBank/DDBJ whole genome shotgun (WGS) entry which is preliminary data.</text>
</comment>
<accession>A0A5B7FUQ4</accession>
<proteinExistence type="predicted"/>
<name>A0A5B7FUQ4_PORTR</name>
<keyword evidence="2" id="KW-1185">Reference proteome</keyword>
<evidence type="ECO:0000313" key="2">
    <source>
        <dbReference type="Proteomes" id="UP000324222"/>
    </source>
</evidence>
<sequence>MQTTTARREHSHALRSHPSYGQELADLYDRRYSVFLVHESNSEKIWASLNPQQCAMTASYSGCTSSNVIAVGATQGAYQQTNTFSAYGGVWSTRSIYKSCPILYVFYDIAVNQPFGCHFSYESTVGLVRTQRLVSDMETIIIPGKISIIPPKVLPTGRGKMLEGNPVEVMEK</sequence>
<dbReference type="AlphaFoldDB" id="A0A5B7FUQ4"/>
<gene>
    <name evidence="1" type="ORF">E2C01_043084</name>
</gene>
<protein>
    <submittedName>
        <fullName evidence="1">Uncharacterized protein</fullName>
    </submittedName>
</protein>
<reference evidence="1 2" key="1">
    <citation type="submission" date="2019-05" db="EMBL/GenBank/DDBJ databases">
        <title>Another draft genome of Portunus trituberculatus and its Hox gene families provides insights of decapod evolution.</title>
        <authorList>
            <person name="Jeong J.-H."/>
            <person name="Song I."/>
            <person name="Kim S."/>
            <person name="Choi T."/>
            <person name="Kim D."/>
            <person name="Ryu S."/>
            <person name="Kim W."/>
        </authorList>
    </citation>
    <scope>NUCLEOTIDE SEQUENCE [LARGE SCALE GENOMIC DNA]</scope>
    <source>
        <tissue evidence="1">Muscle</tissue>
    </source>
</reference>
<evidence type="ECO:0000313" key="1">
    <source>
        <dbReference type="EMBL" id="MPC49286.1"/>
    </source>
</evidence>
<organism evidence="1 2">
    <name type="scientific">Portunus trituberculatus</name>
    <name type="common">Swimming crab</name>
    <name type="synonym">Neptunus trituberculatus</name>
    <dbReference type="NCBI Taxonomy" id="210409"/>
    <lineage>
        <taxon>Eukaryota</taxon>
        <taxon>Metazoa</taxon>
        <taxon>Ecdysozoa</taxon>
        <taxon>Arthropoda</taxon>
        <taxon>Crustacea</taxon>
        <taxon>Multicrustacea</taxon>
        <taxon>Malacostraca</taxon>
        <taxon>Eumalacostraca</taxon>
        <taxon>Eucarida</taxon>
        <taxon>Decapoda</taxon>
        <taxon>Pleocyemata</taxon>
        <taxon>Brachyura</taxon>
        <taxon>Eubrachyura</taxon>
        <taxon>Portunoidea</taxon>
        <taxon>Portunidae</taxon>
        <taxon>Portuninae</taxon>
        <taxon>Portunus</taxon>
    </lineage>
</organism>
<dbReference type="Proteomes" id="UP000324222">
    <property type="component" value="Unassembled WGS sequence"/>
</dbReference>
<dbReference type="EMBL" id="VSRR010008779">
    <property type="protein sequence ID" value="MPC49286.1"/>
    <property type="molecule type" value="Genomic_DNA"/>
</dbReference>